<name>A0AAD7MZJ4_9AGAR</name>
<reference evidence="1" key="1">
    <citation type="submission" date="2023-03" db="EMBL/GenBank/DDBJ databases">
        <title>Massive genome expansion in bonnet fungi (Mycena s.s.) driven by repeated elements and novel gene families across ecological guilds.</title>
        <authorList>
            <consortium name="Lawrence Berkeley National Laboratory"/>
            <person name="Harder C.B."/>
            <person name="Miyauchi S."/>
            <person name="Viragh M."/>
            <person name="Kuo A."/>
            <person name="Thoen E."/>
            <person name="Andreopoulos B."/>
            <person name="Lu D."/>
            <person name="Skrede I."/>
            <person name="Drula E."/>
            <person name="Henrissat B."/>
            <person name="Morin E."/>
            <person name="Kohler A."/>
            <person name="Barry K."/>
            <person name="LaButti K."/>
            <person name="Morin E."/>
            <person name="Salamov A."/>
            <person name="Lipzen A."/>
            <person name="Mereny Z."/>
            <person name="Hegedus B."/>
            <person name="Baldrian P."/>
            <person name="Stursova M."/>
            <person name="Weitz H."/>
            <person name="Taylor A."/>
            <person name="Grigoriev I.V."/>
            <person name="Nagy L.G."/>
            <person name="Martin F."/>
            <person name="Kauserud H."/>
        </authorList>
    </citation>
    <scope>NUCLEOTIDE SEQUENCE</scope>
    <source>
        <strain evidence="1">CBHHK182m</strain>
    </source>
</reference>
<evidence type="ECO:0000313" key="2">
    <source>
        <dbReference type="Proteomes" id="UP001215598"/>
    </source>
</evidence>
<sequence length="231" mass="26787">MLYTVVYVDRWGKAQGILNIASSRSPQFLHDRIRHLALRSGANCTPEEAMQVLAVCTGTVNLAVLGDFTSPTLLPVLDQMRVQRLSILLRRLFGGGPVDLAHQGFRHITHLDLYDIIDERICEQLGNLPNLTHLSLDCEVRRDIILGAIPYCRRLQLLLVLWSSFSSDYERARIPGVYDIRFVVGTYEDYWDEWENDARGHRSLWLPAEDFIARKRRREIDVTRYWIHPDE</sequence>
<keyword evidence="2" id="KW-1185">Reference proteome</keyword>
<protein>
    <submittedName>
        <fullName evidence="1">Uncharacterized protein</fullName>
    </submittedName>
</protein>
<evidence type="ECO:0000313" key="1">
    <source>
        <dbReference type="EMBL" id="KAJ7739340.1"/>
    </source>
</evidence>
<dbReference type="EMBL" id="JARKIB010000107">
    <property type="protein sequence ID" value="KAJ7739340.1"/>
    <property type="molecule type" value="Genomic_DNA"/>
</dbReference>
<comment type="caution">
    <text evidence="1">The sequence shown here is derived from an EMBL/GenBank/DDBJ whole genome shotgun (WGS) entry which is preliminary data.</text>
</comment>
<dbReference type="Gene3D" id="3.80.10.10">
    <property type="entry name" value="Ribonuclease Inhibitor"/>
    <property type="match status" value="1"/>
</dbReference>
<dbReference type="InterPro" id="IPR032675">
    <property type="entry name" value="LRR_dom_sf"/>
</dbReference>
<organism evidence="1 2">
    <name type="scientific">Mycena metata</name>
    <dbReference type="NCBI Taxonomy" id="1033252"/>
    <lineage>
        <taxon>Eukaryota</taxon>
        <taxon>Fungi</taxon>
        <taxon>Dikarya</taxon>
        <taxon>Basidiomycota</taxon>
        <taxon>Agaricomycotina</taxon>
        <taxon>Agaricomycetes</taxon>
        <taxon>Agaricomycetidae</taxon>
        <taxon>Agaricales</taxon>
        <taxon>Marasmiineae</taxon>
        <taxon>Mycenaceae</taxon>
        <taxon>Mycena</taxon>
    </lineage>
</organism>
<dbReference type="SUPFAM" id="SSF52047">
    <property type="entry name" value="RNI-like"/>
    <property type="match status" value="1"/>
</dbReference>
<dbReference type="Proteomes" id="UP001215598">
    <property type="component" value="Unassembled WGS sequence"/>
</dbReference>
<accession>A0AAD7MZJ4</accession>
<gene>
    <name evidence="1" type="ORF">B0H16DRAFT_1568637</name>
</gene>
<proteinExistence type="predicted"/>
<dbReference type="AlphaFoldDB" id="A0AAD7MZJ4"/>